<keyword evidence="2" id="KW-1003">Cell membrane</keyword>
<evidence type="ECO:0000256" key="4">
    <source>
        <dbReference type="ARBA" id="ARBA00022989"/>
    </source>
</evidence>
<feature type="transmembrane region" description="Helical" evidence="6">
    <location>
        <begin position="288"/>
        <end position="310"/>
    </location>
</feature>
<sequence>MEQGVEQVDRKDRIDQVGQRVETEPGKSGRGIFALSFGAFAYGAAEFVMMGVLTQAAASTHVSIPTAGHYISAYAFGVCLGALILVFGRRAKPKNLLISFMIIALVGDLIAASAPNFALLLAGRFISGLPHRAFFGTATIAAQRLAAPGREARSVSLMVTGQTVANMVGVPLGTLLGDKVSWRLAFAILALWAAATVVLMLAWIPQLKPIPDAGLKGQFRFLKSPRAWLVLGAVLFGNTGIFCWWSYVSPWLTHVGTYPSAAVPALMALAGFGMVLGGLTAGRVSDHWVPGGTAALGQLLATAALLVIFFDKGSRPTSALLTFILAFGMFFVSAPQQYLMVKVSEGGGEMLGAALAQIAFNLGNSLGSIIGGWALMAAFMDYHSIALAGAPIDLVAVILLGFFSARYEKHKRLPPIRGVEEV</sequence>
<proteinExistence type="predicted"/>
<feature type="transmembrane region" description="Helical" evidence="6">
    <location>
        <begin position="259"/>
        <end position="281"/>
    </location>
</feature>
<reference evidence="8 9" key="1">
    <citation type="submission" date="2010-12" db="EMBL/GenBank/DDBJ databases">
        <authorList>
            <person name="Muzny D."/>
            <person name="Qin X."/>
            <person name="Buhay C."/>
            <person name="Dugan-Rocha S."/>
            <person name="Ding Y."/>
            <person name="Chen G."/>
            <person name="Hawes A."/>
            <person name="Holder M."/>
            <person name="Jhangiani S."/>
            <person name="Johnson A."/>
            <person name="Khan Z."/>
            <person name="Li Z."/>
            <person name="Liu W."/>
            <person name="Liu X."/>
            <person name="Perez L."/>
            <person name="Shen H."/>
            <person name="Wang Q."/>
            <person name="Watt J."/>
            <person name="Xi L."/>
            <person name="Xin Y."/>
            <person name="Zhou J."/>
            <person name="Deng J."/>
            <person name="Jiang H."/>
            <person name="Liu Y."/>
            <person name="Qu J."/>
            <person name="Song X.-Z."/>
            <person name="Zhang L."/>
            <person name="Villasana D."/>
            <person name="Johnson A."/>
            <person name="Liu J."/>
            <person name="Liyanage D."/>
            <person name="Lorensuhewa L."/>
            <person name="Robinson T."/>
            <person name="Song A."/>
            <person name="Song B.-B."/>
            <person name="Dinh H."/>
            <person name="Thornton R."/>
            <person name="Coyle M."/>
            <person name="Francisco L."/>
            <person name="Jackson L."/>
            <person name="Javaid M."/>
            <person name="Korchina V."/>
            <person name="Kovar C."/>
            <person name="Mata R."/>
            <person name="Mathew T."/>
            <person name="Ngo R."/>
            <person name="Nguyen L."/>
            <person name="Nguyen N."/>
            <person name="Okwuonu G."/>
            <person name="Ongeri F."/>
            <person name="Pham C."/>
            <person name="Simmons D."/>
            <person name="Wilczek-Boney K."/>
            <person name="Hale W."/>
            <person name="Jakkamsetti A."/>
            <person name="Pham P."/>
            <person name="Ruth R."/>
            <person name="San Lucas F."/>
            <person name="Warren J."/>
            <person name="Zhang J."/>
            <person name="Zhao Z."/>
            <person name="Zhou C."/>
            <person name="Zhu D."/>
            <person name="Lee S."/>
            <person name="Bess C."/>
            <person name="Blankenburg K."/>
            <person name="Forbes L."/>
            <person name="Fu Q."/>
            <person name="Gubbala S."/>
            <person name="Hirani K."/>
            <person name="Jayaseelan J.C."/>
            <person name="Lara F."/>
            <person name="Munidasa M."/>
            <person name="Palculict T."/>
            <person name="Patil S."/>
            <person name="Pu L.-L."/>
            <person name="Saada N."/>
            <person name="Tang L."/>
            <person name="Weissenberger G."/>
            <person name="Zhu Y."/>
            <person name="Hemphill L."/>
            <person name="Shang Y."/>
            <person name="Youmans B."/>
            <person name="Ayvaz T."/>
            <person name="Ross M."/>
            <person name="Santibanez J."/>
            <person name="Aqrawi P."/>
            <person name="Gross S."/>
            <person name="Joshi V."/>
            <person name="Fowler G."/>
            <person name="Nazareth L."/>
            <person name="Reid J."/>
            <person name="Worley K."/>
            <person name="Petrosino J."/>
            <person name="Highlander S."/>
            <person name="Gibbs R."/>
        </authorList>
    </citation>
    <scope>NUCLEOTIDE SEQUENCE [LARGE SCALE GENOMIC DNA]</scope>
    <source>
        <strain evidence="8 9">DSM 10105</strain>
    </source>
</reference>
<dbReference type="InterPro" id="IPR020846">
    <property type="entry name" value="MFS_dom"/>
</dbReference>
<dbReference type="GO" id="GO:0005886">
    <property type="term" value="C:plasma membrane"/>
    <property type="evidence" value="ECO:0007669"/>
    <property type="project" value="UniProtKB-SubCell"/>
</dbReference>
<dbReference type="InterPro" id="IPR036259">
    <property type="entry name" value="MFS_trans_sf"/>
</dbReference>
<feature type="transmembrane region" description="Helical" evidence="6">
    <location>
        <begin position="100"/>
        <end position="122"/>
    </location>
</feature>
<comment type="subcellular location">
    <subcellularLocation>
        <location evidence="1">Cell membrane</location>
        <topology evidence="1">Multi-pass membrane protein</topology>
    </subcellularLocation>
</comment>
<comment type="caution">
    <text evidence="8">The sequence shown here is derived from an EMBL/GenBank/DDBJ whole genome shotgun (WGS) entry which is preliminary data.</text>
</comment>
<evidence type="ECO:0000313" key="8">
    <source>
        <dbReference type="EMBL" id="EFT83622.1"/>
    </source>
</evidence>
<feature type="transmembrane region" description="Helical" evidence="6">
    <location>
        <begin position="226"/>
        <end position="247"/>
    </location>
</feature>
<dbReference type="RefSeq" id="WP_006289018.1">
    <property type="nucleotide sequence ID" value="NZ_AP012333.1"/>
</dbReference>
<name>E6K1E1_PARDN</name>
<dbReference type="Gene3D" id="1.20.1250.20">
    <property type="entry name" value="MFS general substrate transporter like domains"/>
    <property type="match status" value="1"/>
</dbReference>
<evidence type="ECO:0000256" key="1">
    <source>
        <dbReference type="ARBA" id="ARBA00004651"/>
    </source>
</evidence>
<feature type="transmembrane region" description="Helical" evidence="6">
    <location>
        <begin position="354"/>
        <end position="376"/>
    </location>
</feature>
<keyword evidence="3 6" id="KW-0812">Transmembrane</keyword>
<dbReference type="PANTHER" id="PTHR43124">
    <property type="entry name" value="PURINE EFFLUX PUMP PBUE"/>
    <property type="match status" value="1"/>
</dbReference>
<dbReference type="GO" id="GO:0022857">
    <property type="term" value="F:transmembrane transporter activity"/>
    <property type="evidence" value="ECO:0007669"/>
    <property type="project" value="InterPro"/>
</dbReference>
<evidence type="ECO:0000259" key="7">
    <source>
        <dbReference type="PROSITE" id="PS50850"/>
    </source>
</evidence>
<keyword evidence="4 6" id="KW-1133">Transmembrane helix</keyword>
<keyword evidence="5 6" id="KW-0472">Membrane</keyword>
<evidence type="ECO:0000256" key="5">
    <source>
        <dbReference type="ARBA" id="ARBA00023136"/>
    </source>
</evidence>
<keyword evidence="9" id="KW-1185">Reference proteome</keyword>
<dbReference type="SUPFAM" id="SSF103473">
    <property type="entry name" value="MFS general substrate transporter"/>
    <property type="match status" value="1"/>
</dbReference>
<feature type="transmembrane region" description="Helical" evidence="6">
    <location>
        <begin position="184"/>
        <end position="205"/>
    </location>
</feature>
<feature type="transmembrane region" description="Helical" evidence="6">
    <location>
        <begin position="316"/>
        <end position="334"/>
    </location>
</feature>
<dbReference type="PROSITE" id="PS50850">
    <property type="entry name" value="MFS"/>
    <property type="match status" value="1"/>
</dbReference>
<evidence type="ECO:0000256" key="3">
    <source>
        <dbReference type="ARBA" id="ARBA00022692"/>
    </source>
</evidence>
<protein>
    <submittedName>
        <fullName evidence="8">Transporter, major facilitator family protein</fullName>
    </submittedName>
</protein>
<dbReference type="EMBL" id="AEON01000001">
    <property type="protein sequence ID" value="EFT83622.1"/>
    <property type="molecule type" value="Genomic_DNA"/>
</dbReference>
<feature type="transmembrane region" description="Helical" evidence="6">
    <location>
        <begin position="382"/>
        <end position="403"/>
    </location>
</feature>
<dbReference type="Pfam" id="PF07690">
    <property type="entry name" value="MFS_1"/>
    <property type="match status" value="1"/>
</dbReference>
<evidence type="ECO:0000256" key="6">
    <source>
        <dbReference type="SAM" id="Phobius"/>
    </source>
</evidence>
<evidence type="ECO:0000313" key="9">
    <source>
        <dbReference type="Proteomes" id="UP000004946"/>
    </source>
</evidence>
<dbReference type="PANTHER" id="PTHR43124:SF6">
    <property type="entry name" value="TRANSPORTER ARAJ-RELATED"/>
    <property type="match status" value="1"/>
</dbReference>
<feature type="transmembrane region" description="Helical" evidence="6">
    <location>
        <begin position="32"/>
        <end position="58"/>
    </location>
</feature>
<dbReference type="KEGG" id="pdo:PSDT_0995"/>
<dbReference type="InterPro" id="IPR011701">
    <property type="entry name" value="MFS"/>
</dbReference>
<gene>
    <name evidence="8" type="ORF">HMPREF0620_0627</name>
</gene>
<dbReference type="Proteomes" id="UP000004946">
    <property type="component" value="Chromosome"/>
</dbReference>
<dbReference type="InterPro" id="IPR050189">
    <property type="entry name" value="MFS_Efflux_Transporters"/>
</dbReference>
<feature type="transmembrane region" description="Helical" evidence="6">
    <location>
        <begin position="70"/>
        <end position="88"/>
    </location>
</feature>
<dbReference type="eggNOG" id="COG2814">
    <property type="taxonomic scope" value="Bacteria"/>
</dbReference>
<dbReference type="PATRIC" id="fig|864564.6.peg.1082"/>
<evidence type="ECO:0000256" key="2">
    <source>
        <dbReference type="ARBA" id="ARBA00022475"/>
    </source>
</evidence>
<accession>E6K1E1</accession>
<feature type="domain" description="Major facilitator superfamily (MFS) profile" evidence="7">
    <location>
        <begin position="1"/>
        <end position="408"/>
    </location>
</feature>
<dbReference type="CDD" id="cd17324">
    <property type="entry name" value="MFS_NepI_like"/>
    <property type="match status" value="1"/>
</dbReference>
<dbReference type="HOGENOM" id="CLU_001265_61_2_11"/>
<dbReference type="AlphaFoldDB" id="E6K1E1"/>
<organism evidence="8 9">
    <name type="scientific">Parascardovia denticolens DSM 10105 = JCM 12538</name>
    <dbReference type="NCBI Taxonomy" id="864564"/>
    <lineage>
        <taxon>Bacteria</taxon>
        <taxon>Bacillati</taxon>
        <taxon>Actinomycetota</taxon>
        <taxon>Actinomycetes</taxon>
        <taxon>Bifidobacteriales</taxon>
        <taxon>Bifidobacteriaceae</taxon>
        <taxon>Parascardovia</taxon>
    </lineage>
</organism>